<sequence length="172" mass="20354">MKVYHGSTAIIRQPLAKAGRRNLDFGQGFYVTDLREQAVYWANRPLNDGRPHWLNIYELDMEVILSSDDYRYLIFENYDYKWLEFVVANRRGEKHWEEYDIIEGGIANDRIFNTIELYAAGLTPREEALERLRYEKPNNQLCLLNQSLINSHLEFLTAEEVSINPPRKEEQP</sequence>
<accession>A0A139KII2</accession>
<dbReference type="Proteomes" id="UP000462376">
    <property type="component" value="Unassembled WGS sequence"/>
</dbReference>
<proteinExistence type="predicted"/>
<organism evidence="1 4">
    <name type="scientific">Bacteroides uniformis</name>
    <dbReference type="NCBI Taxonomy" id="820"/>
    <lineage>
        <taxon>Bacteria</taxon>
        <taxon>Pseudomonadati</taxon>
        <taxon>Bacteroidota</taxon>
        <taxon>Bacteroidia</taxon>
        <taxon>Bacteroidales</taxon>
        <taxon>Bacteroidaceae</taxon>
        <taxon>Bacteroides</taxon>
    </lineage>
</organism>
<evidence type="ECO:0000313" key="2">
    <source>
        <dbReference type="EMBL" id="RGK87398.1"/>
    </source>
</evidence>
<dbReference type="Proteomes" id="UP000260874">
    <property type="component" value="Unassembled WGS sequence"/>
</dbReference>
<name>A0A139KII2_BACUN</name>
<dbReference type="InterPro" id="IPR025051">
    <property type="entry name" value="DUF3990"/>
</dbReference>
<dbReference type="Pfam" id="PF13151">
    <property type="entry name" value="DUF3990"/>
    <property type="match status" value="1"/>
</dbReference>
<dbReference type="RefSeq" id="WP_061411139.1">
    <property type="nucleotide sequence ID" value="NZ_CAXSSZ010000030.1"/>
</dbReference>
<dbReference type="EMBL" id="WCTL01000002">
    <property type="protein sequence ID" value="KAB4240237.1"/>
    <property type="molecule type" value="Genomic_DNA"/>
</dbReference>
<protein>
    <submittedName>
        <fullName evidence="1">DUF3990 domain-containing protein</fullName>
    </submittedName>
</protein>
<gene>
    <name evidence="2" type="ORF">DXC91_06490</name>
    <name evidence="1" type="ORF">GAP47_03530</name>
</gene>
<reference evidence="2 3" key="1">
    <citation type="submission" date="2018-08" db="EMBL/GenBank/DDBJ databases">
        <title>A genome reference for cultivated species of the human gut microbiota.</title>
        <authorList>
            <person name="Zou Y."/>
            <person name="Xue W."/>
            <person name="Luo G."/>
        </authorList>
    </citation>
    <scope>NUCLEOTIDE SEQUENCE [LARGE SCALE GENOMIC DNA]</scope>
    <source>
        <strain evidence="2 3">TF09-22</strain>
    </source>
</reference>
<dbReference type="AlphaFoldDB" id="A0A139KII2"/>
<dbReference type="EMBL" id="QSRB01000003">
    <property type="protein sequence ID" value="RGK87398.1"/>
    <property type="molecule type" value="Genomic_DNA"/>
</dbReference>
<evidence type="ECO:0000313" key="3">
    <source>
        <dbReference type="Proteomes" id="UP000260874"/>
    </source>
</evidence>
<comment type="caution">
    <text evidence="1">The sequence shown here is derived from an EMBL/GenBank/DDBJ whole genome shotgun (WGS) entry which is preliminary data.</text>
</comment>
<reference evidence="1 4" key="2">
    <citation type="journal article" date="2019" name="Nat. Med.">
        <title>A library of human gut bacterial isolates paired with longitudinal multiomics data enables mechanistic microbiome research.</title>
        <authorList>
            <person name="Poyet M."/>
            <person name="Groussin M."/>
            <person name="Gibbons S.M."/>
            <person name="Avila-Pacheco J."/>
            <person name="Jiang X."/>
            <person name="Kearney S.M."/>
            <person name="Perrotta A.R."/>
            <person name="Berdy B."/>
            <person name="Zhao S."/>
            <person name="Lieberman T.D."/>
            <person name="Swanson P.K."/>
            <person name="Smith M."/>
            <person name="Roesemann S."/>
            <person name="Alexander J.E."/>
            <person name="Rich S.A."/>
            <person name="Livny J."/>
            <person name="Vlamakis H."/>
            <person name="Clish C."/>
            <person name="Bullock K."/>
            <person name="Deik A."/>
            <person name="Scott J."/>
            <person name="Pierce K.A."/>
            <person name="Xavier R.J."/>
            <person name="Alm E.J."/>
        </authorList>
    </citation>
    <scope>NUCLEOTIDE SEQUENCE [LARGE SCALE GENOMIC DNA]</scope>
    <source>
        <strain evidence="1 4">BIOML-A5</strain>
    </source>
</reference>
<evidence type="ECO:0000313" key="1">
    <source>
        <dbReference type="EMBL" id="KAB4240237.1"/>
    </source>
</evidence>
<evidence type="ECO:0000313" key="4">
    <source>
        <dbReference type="Proteomes" id="UP000462376"/>
    </source>
</evidence>